<dbReference type="InterPro" id="IPR001296">
    <property type="entry name" value="Glyco_trans_1"/>
</dbReference>
<evidence type="ECO:0000259" key="2">
    <source>
        <dbReference type="Pfam" id="PF00534"/>
    </source>
</evidence>
<gene>
    <name evidence="3" type="ORF">GCM10017764_22820</name>
</gene>
<evidence type="ECO:0000313" key="4">
    <source>
        <dbReference type="Proteomes" id="UP000620550"/>
    </source>
</evidence>
<dbReference type="EMBL" id="BNAF01000008">
    <property type="protein sequence ID" value="GHE39058.1"/>
    <property type="molecule type" value="Genomic_DNA"/>
</dbReference>
<organism evidence="3 4">
    <name type="scientific">Sphingobacterium griseoflavum</name>
    <dbReference type="NCBI Taxonomy" id="1474952"/>
    <lineage>
        <taxon>Bacteria</taxon>
        <taxon>Pseudomonadati</taxon>
        <taxon>Bacteroidota</taxon>
        <taxon>Sphingobacteriia</taxon>
        <taxon>Sphingobacteriales</taxon>
        <taxon>Sphingobacteriaceae</taxon>
        <taxon>Sphingobacterium</taxon>
    </lineage>
</organism>
<keyword evidence="1" id="KW-1133">Transmembrane helix</keyword>
<proteinExistence type="predicted"/>
<feature type="transmembrane region" description="Helical" evidence="1">
    <location>
        <begin position="53"/>
        <end position="71"/>
    </location>
</feature>
<dbReference type="Gene3D" id="3.40.50.2000">
    <property type="entry name" value="Glycogen Phosphorylase B"/>
    <property type="match status" value="2"/>
</dbReference>
<dbReference type="PANTHER" id="PTHR45947:SF3">
    <property type="entry name" value="SULFOQUINOVOSYL TRANSFERASE SQD2"/>
    <property type="match status" value="1"/>
</dbReference>
<protein>
    <recommendedName>
        <fullName evidence="2">Glycosyl transferase family 1 domain-containing protein</fullName>
    </recommendedName>
</protein>
<dbReference type="SUPFAM" id="SSF53756">
    <property type="entry name" value="UDP-Glycosyltransferase/glycogen phosphorylase"/>
    <property type="match status" value="1"/>
</dbReference>
<dbReference type="Pfam" id="PF00534">
    <property type="entry name" value="Glycos_transf_1"/>
    <property type="match status" value="1"/>
</dbReference>
<dbReference type="PANTHER" id="PTHR45947">
    <property type="entry name" value="SULFOQUINOVOSYL TRANSFERASE SQD2"/>
    <property type="match status" value="1"/>
</dbReference>
<keyword evidence="1" id="KW-0472">Membrane</keyword>
<evidence type="ECO:0000313" key="3">
    <source>
        <dbReference type="EMBL" id="GHE39058.1"/>
    </source>
</evidence>
<dbReference type="Proteomes" id="UP000620550">
    <property type="component" value="Unassembled WGS sequence"/>
</dbReference>
<sequence>MMSKKKIYVCHETGNKNHYIGLEAYCDANEIYCCYREFALFYQIKMIVKTGKLSLLLKLFVNVGFLISLLISKNKIVVLGAAPYDWSMLIFYPMSSKHMFFYHSSWVNWDGSCVPKSADHFLSKRVKASWRSFLECGVKGVFCVSKRTQSEILKAYHVNSPTSVVNHSLDRNIFGRESRVNHSGDLLKCLYVGRIVEKKGIAEILSLASRLPHIEFGFVGNGDKLEYLKINSKGLSNIKIYGHQVKSKVADIMRKYDILLLPSKKGYGAWQELFGIALIEAMSMGLIPLASNHFGPNEIITDGFDGYLIDEKKLESEMYEKILFLQNAEPTLITDIKQNAVLASLQYDKSAIAIKWGLILQKYLKGSDV</sequence>
<dbReference type="CDD" id="cd03801">
    <property type="entry name" value="GT4_PimA-like"/>
    <property type="match status" value="1"/>
</dbReference>
<keyword evidence="1" id="KW-0812">Transmembrane</keyword>
<comment type="caution">
    <text evidence="3">The sequence shown here is derived from an EMBL/GenBank/DDBJ whole genome shotgun (WGS) entry which is preliminary data.</text>
</comment>
<keyword evidence="4" id="KW-1185">Reference proteome</keyword>
<dbReference type="RefSeq" id="WP_189626798.1">
    <property type="nucleotide sequence ID" value="NZ_BNAF01000008.1"/>
</dbReference>
<name>A0ABQ3HVX5_9SPHI</name>
<reference evidence="4" key="1">
    <citation type="journal article" date="2019" name="Int. J. Syst. Evol. Microbiol.">
        <title>The Global Catalogue of Microorganisms (GCM) 10K type strain sequencing project: providing services to taxonomists for standard genome sequencing and annotation.</title>
        <authorList>
            <consortium name="The Broad Institute Genomics Platform"/>
            <consortium name="The Broad Institute Genome Sequencing Center for Infectious Disease"/>
            <person name="Wu L."/>
            <person name="Ma J."/>
        </authorList>
    </citation>
    <scope>NUCLEOTIDE SEQUENCE [LARGE SCALE GENOMIC DNA]</scope>
    <source>
        <strain evidence="4">CGMCC 1.12966</strain>
    </source>
</reference>
<accession>A0ABQ3HVX5</accession>
<dbReference type="InterPro" id="IPR050194">
    <property type="entry name" value="Glycosyltransferase_grp1"/>
</dbReference>
<evidence type="ECO:0000256" key="1">
    <source>
        <dbReference type="SAM" id="Phobius"/>
    </source>
</evidence>
<feature type="domain" description="Glycosyl transferase family 1" evidence="2">
    <location>
        <begin position="184"/>
        <end position="326"/>
    </location>
</feature>